<dbReference type="KEGG" id="vg:64470489"/>
<dbReference type="Pfam" id="PF25310">
    <property type="entry name" value="VG15"/>
    <property type="match status" value="1"/>
</dbReference>
<evidence type="ECO:0000313" key="3">
    <source>
        <dbReference type="EMBL" id="QDP44211.1"/>
    </source>
</evidence>
<dbReference type="GeneID" id="64470489"/>
<keyword evidence="1" id="KW-0175">Coiled coil</keyword>
<feature type="region of interest" description="Disordered" evidence="2">
    <location>
        <begin position="195"/>
        <end position="227"/>
    </location>
</feature>
<dbReference type="Proteomes" id="UP000317273">
    <property type="component" value="Segment"/>
</dbReference>
<dbReference type="RefSeq" id="YP_010054572.1">
    <property type="nucleotide sequence ID" value="NC_054655.1"/>
</dbReference>
<protein>
    <recommendedName>
        <fullName evidence="5">Capsid maturation protease</fullName>
    </recommendedName>
</protein>
<reference evidence="3 4" key="1">
    <citation type="submission" date="2019-06" db="EMBL/GenBank/DDBJ databases">
        <authorList>
            <person name="Lopez J."/>
            <person name="Ball K.N."/>
            <person name="Bhuiyan S."/>
            <person name="Nayek S."/>
            <person name="Sivoravong A."/>
            <person name="Hughes L.E."/>
            <person name="Garlena R.A."/>
            <person name="Russell D.A."/>
            <person name="Pope W.H."/>
            <person name="Jacobs-Sera D."/>
            <person name="Hatfull G.F."/>
        </authorList>
    </citation>
    <scope>NUCLEOTIDE SEQUENCE [LARGE SCALE GENOMIC DNA]</scope>
</reference>
<organism evidence="3 4">
    <name type="scientific">Streptomyces phage Celia</name>
    <dbReference type="NCBI Taxonomy" id="2590946"/>
    <lineage>
        <taxon>Viruses</taxon>
        <taxon>Duplodnaviria</taxon>
        <taxon>Heunggongvirae</taxon>
        <taxon>Uroviricota</taxon>
        <taxon>Caudoviricetes</taxon>
        <taxon>Arquatrovirinae</taxon>
        <taxon>Celiavirus</taxon>
        <taxon>Celiavirus celia</taxon>
    </lineage>
</organism>
<evidence type="ECO:0000256" key="1">
    <source>
        <dbReference type="SAM" id="Coils"/>
    </source>
</evidence>
<feature type="compositionally biased region" description="Basic and acidic residues" evidence="2">
    <location>
        <begin position="210"/>
        <end position="222"/>
    </location>
</feature>
<sequence length="367" mass="41130">MTTPARAAEAERASVAFQTALSQIGARTVADALVLWQDVPPNARPETVSRWLARAIQMVLTRRGQSRELARAYYRLARALRTGTTVADPYHPEPTYVTLDTLRREFAALTGEPQRPQEGRNEDAPTEGSGDDSQPAQPPAEQPDEDATEPDSESDDLDRILVEELEGLRQEEERLEREARAELERHLRELGPKNLDRKLDKIDPSAPATDVDRSRADAHAEAGARQAAGAERIALNGGRSTVWSHAQRDRRVIGYIRLSRTGTPCGWCAMLISRGPVYRSERSAEYGDGDKYHDNCHCYAEPVYTREQYNSSSLYALNRRYSELWPQVTKGLSGDAAISAWRRFIRTEQRAAAQEARRQPQRPGGVQ</sequence>
<keyword evidence="4" id="KW-1185">Reference proteome</keyword>
<dbReference type="InterPro" id="IPR057369">
    <property type="entry name" value="VG15"/>
</dbReference>
<evidence type="ECO:0008006" key="5">
    <source>
        <dbReference type="Google" id="ProtNLM"/>
    </source>
</evidence>
<evidence type="ECO:0000313" key="4">
    <source>
        <dbReference type="Proteomes" id="UP000317273"/>
    </source>
</evidence>
<name>A0A516KR90_9CAUD</name>
<feature type="compositionally biased region" description="Acidic residues" evidence="2">
    <location>
        <begin position="142"/>
        <end position="156"/>
    </location>
</feature>
<proteinExistence type="predicted"/>
<feature type="region of interest" description="Disordered" evidence="2">
    <location>
        <begin position="109"/>
        <end position="157"/>
    </location>
</feature>
<accession>A0A516KR90</accession>
<feature type="coiled-coil region" evidence="1">
    <location>
        <begin position="158"/>
        <end position="189"/>
    </location>
</feature>
<evidence type="ECO:0000256" key="2">
    <source>
        <dbReference type="SAM" id="MobiDB-lite"/>
    </source>
</evidence>
<gene>
    <name evidence="3" type="primary">8</name>
    <name evidence="3" type="ORF">SEA_CELIA_8</name>
</gene>
<dbReference type="EMBL" id="MN062705">
    <property type="protein sequence ID" value="QDP44211.1"/>
    <property type="molecule type" value="Genomic_DNA"/>
</dbReference>